<dbReference type="Proteomes" id="UP000198607">
    <property type="component" value="Unassembled WGS sequence"/>
</dbReference>
<dbReference type="InterPro" id="IPR003777">
    <property type="entry name" value="XdhC_CoxI"/>
</dbReference>
<dbReference type="Pfam" id="PF02625">
    <property type="entry name" value="XdhC_CoxI"/>
    <property type="match status" value="1"/>
</dbReference>
<evidence type="ECO:0000259" key="2">
    <source>
        <dbReference type="Pfam" id="PF13478"/>
    </source>
</evidence>
<dbReference type="STRING" id="83767.SAMN05660652_00658"/>
<dbReference type="Pfam" id="PF13478">
    <property type="entry name" value="XdhC_C"/>
    <property type="match status" value="1"/>
</dbReference>
<organism evidence="3 4">
    <name type="scientific">Propionivibrio dicarboxylicus</name>
    <dbReference type="NCBI Taxonomy" id="83767"/>
    <lineage>
        <taxon>Bacteria</taxon>
        <taxon>Pseudomonadati</taxon>
        <taxon>Pseudomonadota</taxon>
        <taxon>Betaproteobacteria</taxon>
        <taxon>Rhodocyclales</taxon>
        <taxon>Rhodocyclaceae</taxon>
        <taxon>Propionivibrio</taxon>
    </lineage>
</organism>
<dbReference type="RefSeq" id="WP_091933295.1">
    <property type="nucleotide sequence ID" value="NZ_FNCY01000001.1"/>
</dbReference>
<dbReference type="OrthoDB" id="61481at2"/>
<proteinExistence type="predicted"/>
<reference evidence="3 4" key="1">
    <citation type="submission" date="2016-10" db="EMBL/GenBank/DDBJ databases">
        <authorList>
            <person name="de Groot N.N."/>
        </authorList>
    </citation>
    <scope>NUCLEOTIDE SEQUENCE [LARGE SCALE GENOMIC DNA]</scope>
    <source>
        <strain evidence="3 4">DSM 5885</strain>
    </source>
</reference>
<name>A0A1G7WYI2_9RHOO</name>
<dbReference type="PANTHER" id="PTHR30388:SF6">
    <property type="entry name" value="XANTHINE DEHYDROGENASE SUBUNIT A-RELATED"/>
    <property type="match status" value="1"/>
</dbReference>
<dbReference type="PANTHER" id="PTHR30388">
    <property type="entry name" value="ALDEHYDE OXIDOREDUCTASE MOLYBDENUM COFACTOR ASSEMBLY PROTEIN"/>
    <property type="match status" value="1"/>
</dbReference>
<evidence type="ECO:0000313" key="4">
    <source>
        <dbReference type="Proteomes" id="UP000198607"/>
    </source>
</evidence>
<dbReference type="Gene3D" id="3.40.50.720">
    <property type="entry name" value="NAD(P)-binding Rossmann-like Domain"/>
    <property type="match status" value="1"/>
</dbReference>
<evidence type="ECO:0000259" key="1">
    <source>
        <dbReference type="Pfam" id="PF02625"/>
    </source>
</evidence>
<dbReference type="InterPro" id="IPR027051">
    <property type="entry name" value="XdhC_Rossmann_dom"/>
</dbReference>
<dbReference type="EMBL" id="FNCY01000001">
    <property type="protein sequence ID" value="SDG76380.1"/>
    <property type="molecule type" value="Genomic_DNA"/>
</dbReference>
<gene>
    <name evidence="3" type="ORF">SAMN05660652_00658</name>
</gene>
<evidence type="ECO:0000313" key="3">
    <source>
        <dbReference type="EMBL" id="SDG76380.1"/>
    </source>
</evidence>
<dbReference type="InterPro" id="IPR052698">
    <property type="entry name" value="MoCofactor_Util/Proc"/>
</dbReference>
<dbReference type="SUPFAM" id="SSF51735">
    <property type="entry name" value="NAD(P)-binding Rossmann-fold domains"/>
    <property type="match status" value="1"/>
</dbReference>
<keyword evidence="4" id="KW-1185">Reference proteome</keyword>
<dbReference type="AlphaFoldDB" id="A0A1G7WYI2"/>
<feature type="domain" description="XdhC- CoxI" evidence="1">
    <location>
        <begin position="12"/>
        <end position="73"/>
    </location>
</feature>
<protein>
    <submittedName>
        <fullName evidence="3">Xanthine dehydrogenase accessory factor</fullName>
    </submittedName>
</protein>
<feature type="domain" description="XdhC Rossmann" evidence="2">
    <location>
        <begin position="188"/>
        <end position="330"/>
    </location>
</feature>
<sequence>MDHTLFKAITDSRQRITLATIIDVKGSSPRHAGTKMLVGYDGTRTGTIGGGKSEARTLDACRQSRESGRSLLLETKMLGDGTASTEMICGGTHRVLIEAAVDPEPYRQALALHGQGKRLVFVKRLVGTPNETLDAVETSLIDAEGGILCGPAGSIDLERVARALQSGAPSFDTVNGLYYEPLLPEEKLLLLGSGHVGQAVARTAASAGFRVTVIDDRPEIIDAARFDATIRTVVAPYEQAIAEFAFDAATYVVIVTRGHHLDLQCLRAILTRDYRYAGIMGSRRKTRILIEQAITDGFDPEKIDALCTPIGLDIGAESPEELAIAIVAEMIAFRRNARILPALQHARKARRPAPAVN</sequence>
<dbReference type="InterPro" id="IPR036291">
    <property type="entry name" value="NAD(P)-bd_dom_sf"/>
</dbReference>
<accession>A0A1G7WYI2</accession>